<evidence type="ECO:0000256" key="1">
    <source>
        <dbReference type="ARBA" id="ARBA00004173"/>
    </source>
</evidence>
<dbReference type="PANTHER" id="PTHR13143">
    <property type="entry name" value="TETRATRICOPEPTIDE REPEAT PROTEIN 19"/>
    <property type="match status" value="1"/>
</dbReference>
<dbReference type="Proteomes" id="UP000694865">
    <property type="component" value="Unplaced"/>
</dbReference>
<dbReference type="PANTHER" id="PTHR13143:SF6">
    <property type="entry name" value="TETRATRICOPEPTIDE REPEAT PROTEIN 19, MITOCHONDRIAL"/>
    <property type="match status" value="1"/>
</dbReference>
<evidence type="ECO:0000256" key="5">
    <source>
        <dbReference type="ARBA" id="ARBA00022946"/>
    </source>
</evidence>
<dbReference type="SUPFAM" id="SSF48452">
    <property type="entry name" value="TPR-like"/>
    <property type="match status" value="1"/>
</dbReference>
<dbReference type="InterPro" id="IPR019734">
    <property type="entry name" value="TPR_rpt"/>
</dbReference>
<dbReference type="Gene3D" id="1.25.40.10">
    <property type="entry name" value="Tetratricopeptide repeat domain"/>
    <property type="match status" value="2"/>
</dbReference>
<evidence type="ECO:0000313" key="10">
    <source>
        <dbReference type="RefSeq" id="XP_002737330.1"/>
    </source>
</evidence>
<feature type="transmembrane region" description="Helical" evidence="8">
    <location>
        <begin position="88"/>
        <end position="105"/>
    </location>
</feature>
<evidence type="ECO:0000256" key="4">
    <source>
        <dbReference type="ARBA" id="ARBA00022803"/>
    </source>
</evidence>
<dbReference type="InterPro" id="IPR011990">
    <property type="entry name" value="TPR-like_helical_dom_sf"/>
</dbReference>
<keyword evidence="8" id="KW-0472">Membrane</keyword>
<evidence type="ECO:0000256" key="2">
    <source>
        <dbReference type="ARBA" id="ARBA00008219"/>
    </source>
</evidence>
<organism evidence="9 10">
    <name type="scientific">Saccoglossus kowalevskii</name>
    <name type="common">Acorn worm</name>
    <dbReference type="NCBI Taxonomy" id="10224"/>
    <lineage>
        <taxon>Eukaryota</taxon>
        <taxon>Metazoa</taxon>
        <taxon>Hemichordata</taxon>
        <taxon>Enteropneusta</taxon>
        <taxon>Harrimaniidae</taxon>
        <taxon>Saccoglossus</taxon>
    </lineage>
</organism>
<evidence type="ECO:0000256" key="3">
    <source>
        <dbReference type="ARBA" id="ARBA00022737"/>
    </source>
</evidence>
<protein>
    <submittedName>
        <fullName evidence="10">Tetratricopeptide repeat protein 19, mitochondrial-like</fullName>
    </submittedName>
</protein>
<keyword evidence="8" id="KW-1133">Transmembrane helix</keyword>
<dbReference type="PROSITE" id="PS50005">
    <property type="entry name" value="TPR"/>
    <property type="match status" value="1"/>
</dbReference>
<dbReference type="GeneID" id="100366767"/>
<comment type="similarity">
    <text evidence="2">Belongs to the TTC19 family.</text>
</comment>
<comment type="subcellular location">
    <subcellularLocation>
        <location evidence="1">Mitochondrion</location>
    </subcellularLocation>
</comment>
<keyword evidence="4 7" id="KW-0802">TPR repeat</keyword>
<evidence type="ECO:0000256" key="6">
    <source>
        <dbReference type="ARBA" id="ARBA00023128"/>
    </source>
</evidence>
<proteinExistence type="inferred from homology"/>
<evidence type="ECO:0000256" key="7">
    <source>
        <dbReference type="PROSITE-ProRule" id="PRU00339"/>
    </source>
</evidence>
<name>A0ABM0GU04_SACKO</name>
<dbReference type="SMART" id="SM00028">
    <property type="entry name" value="TPR"/>
    <property type="match status" value="5"/>
</dbReference>
<keyword evidence="8" id="KW-0812">Transmembrane</keyword>
<keyword evidence="6" id="KW-0496">Mitochondrion</keyword>
<keyword evidence="3" id="KW-0677">Repeat</keyword>
<accession>A0ABM0GU04</accession>
<gene>
    <name evidence="10" type="primary">LOC100366767</name>
</gene>
<evidence type="ECO:0000256" key="8">
    <source>
        <dbReference type="SAM" id="Phobius"/>
    </source>
</evidence>
<evidence type="ECO:0000313" key="9">
    <source>
        <dbReference type="Proteomes" id="UP000694865"/>
    </source>
</evidence>
<reference evidence="10" key="1">
    <citation type="submission" date="2025-08" db="UniProtKB">
        <authorList>
            <consortium name="RefSeq"/>
        </authorList>
    </citation>
    <scope>IDENTIFICATION</scope>
    <source>
        <tissue evidence="10">Testes</tissue>
    </source>
</reference>
<dbReference type="RefSeq" id="XP_002737330.1">
    <property type="nucleotide sequence ID" value="XM_002737284.2"/>
</dbReference>
<dbReference type="Pfam" id="PF13424">
    <property type="entry name" value="TPR_12"/>
    <property type="match status" value="1"/>
</dbReference>
<keyword evidence="9" id="KW-1185">Reference proteome</keyword>
<feature type="repeat" description="TPR" evidence="7">
    <location>
        <begin position="295"/>
        <end position="328"/>
    </location>
</feature>
<dbReference type="InterPro" id="IPR040395">
    <property type="entry name" value="TTC19"/>
</dbReference>
<sequence>MWSARFAVTSLLKHDFRRFLVQNRVLNRLRVTPLLSVNVYKPSVSANQRRFVFTHRQLCSRRDYDDHDEDTKRLLANLIQRDSRVENAIFIGCFGFLLVLGWVGYEYLYKPTQRTIEKLIVQAMIADKNGHPGEAEQLYHQALSMSQTQQNMDGIIYVYDQMANLEMKRGHYKKAEVLFKECLKGLLSTGTSKDDNAVIEISLKLSQIYAHLKRHVEASAGYTWCIETTTVKISEMPEDDIDKNTLSLLGLCWNSYAYYLLSQKRFAEAEQAYKKALTLCENQLTVDGLKHPQTVTILNDLGTVCDEQQKFDDAYEYLQQAVSLAEKVSHSDVPRLLCNMGSIQMHRGNCDDSKECYSNAMKQAVKDEDVETINYINDSLMVLEKSKKKK</sequence>
<keyword evidence="5" id="KW-0809">Transit peptide</keyword>